<dbReference type="PANTHER" id="PTHR43065:SF46">
    <property type="entry name" value="C4-DICARBOXYLATE TRANSPORT SENSOR PROTEIN DCTB"/>
    <property type="match status" value="1"/>
</dbReference>
<dbReference type="CDD" id="cd00075">
    <property type="entry name" value="HATPase"/>
    <property type="match status" value="1"/>
</dbReference>
<feature type="domain" description="HAMP" evidence="12">
    <location>
        <begin position="203"/>
        <end position="255"/>
    </location>
</feature>
<dbReference type="AlphaFoldDB" id="D4H5X5"/>
<dbReference type="SUPFAM" id="SSF47384">
    <property type="entry name" value="Homodimeric domain of signal transducing histidine kinase"/>
    <property type="match status" value="1"/>
</dbReference>
<dbReference type="PROSITE" id="PS50109">
    <property type="entry name" value="HIS_KIN"/>
    <property type="match status" value="1"/>
</dbReference>
<protein>
    <recommendedName>
        <fullName evidence="3">histidine kinase</fullName>
        <ecNumber evidence="3">2.7.13.3</ecNumber>
    </recommendedName>
</protein>
<dbReference type="Gene3D" id="6.10.340.10">
    <property type="match status" value="1"/>
</dbReference>
<keyword evidence="10" id="KW-0472">Membrane</keyword>
<evidence type="ECO:0000256" key="7">
    <source>
        <dbReference type="ARBA" id="ARBA00022777"/>
    </source>
</evidence>
<keyword evidence="5" id="KW-0808">Transferase</keyword>
<dbReference type="GO" id="GO:0005524">
    <property type="term" value="F:ATP binding"/>
    <property type="evidence" value="ECO:0007669"/>
    <property type="project" value="UniProtKB-KW"/>
</dbReference>
<dbReference type="Pfam" id="PF21563">
    <property type="entry name" value="Mcp40H-20_sensor"/>
    <property type="match status" value="1"/>
</dbReference>
<dbReference type="Proteomes" id="UP000002012">
    <property type="component" value="Chromosome"/>
</dbReference>
<dbReference type="PaxDb" id="522772-Dacet_2815"/>
<dbReference type="SMART" id="SM00388">
    <property type="entry name" value="HisKA"/>
    <property type="match status" value="1"/>
</dbReference>
<feature type="domain" description="Histidine kinase" evidence="11">
    <location>
        <begin position="279"/>
        <end position="486"/>
    </location>
</feature>
<keyword evidence="8" id="KW-0067">ATP-binding</keyword>
<dbReference type="Pfam" id="PF00672">
    <property type="entry name" value="HAMP"/>
    <property type="match status" value="1"/>
</dbReference>
<dbReference type="SMART" id="SM00387">
    <property type="entry name" value="HATPase_c"/>
    <property type="match status" value="1"/>
</dbReference>
<evidence type="ECO:0000313" key="14">
    <source>
        <dbReference type="Proteomes" id="UP000002012"/>
    </source>
</evidence>
<evidence type="ECO:0000256" key="6">
    <source>
        <dbReference type="ARBA" id="ARBA00022741"/>
    </source>
</evidence>
<feature type="transmembrane region" description="Helical" evidence="10">
    <location>
        <begin position="6"/>
        <end position="28"/>
    </location>
</feature>
<evidence type="ECO:0000256" key="1">
    <source>
        <dbReference type="ARBA" id="ARBA00000085"/>
    </source>
</evidence>
<dbReference type="HOGENOM" id="CLU_000445_89_29_0"/>
<dbReference type="CDD" id="cd00082">
    <property type="entry name" value="HisKA"/>
    <property type="match status" value="1"/>
</dbReference>
<comment type="subcellular location">
    <subcellularLocation>
        <location evidence="2">Membrane</location>
    </subcellularLocation>
</comment>
<dbReference type="EMBL" id="CP001968">
    <property type="protein sequence ID" value="ADD69566.1"/>
    <property type="molecule type" value="Genomic_DNA"/>
</dbReference>
<keyword evidence="10" id="KW-1133">Transmembrane helix</keyword>
<dbReference type="CDD" id="cd06225">
    <property type="entry name" value="HAMP"/>
    <property type="match status" value="1"/>
</dbReference>
<dbReference type="eggNOG" id="COG4191">
    <property type="taxonomic scope" value="Bacteria"/>
</dbReference>
<dbReference type="InterPro" id="IPR003594">
    <property type="entry name" value="HATPase_dom"/>
</dbReference>
<evidence type="ECO:0000256" key="4">
    <source>
        <dbReference type="ARBA" id="ARBA00022553"/>
    </source>
</evidence>
<dbReference type="PRINTS" id="PR00344">
    <property type="entry name" value="BCTRLSENSOR"/>
</dbReference>
<dbReference type="InterPro" id="IPR036097">
    <property type="entry name" value="HisK_dim/P_sf"/>
</dbReference>
<dbReference type="SMART" id="SM00304">
    <property type="entry name" value="HAMP"/>
    <property type="match status" value="1"/>
</dbReference>
<evidence type="ECO:0000256" key="5">
    <source>
        <dbReference type="ARBA" id="ARBA00022679"/>
    </source>
</evidence>
<dbReference type="GO" id="GO:0016020">
    <property type="term" value="C:membrane"/>
    <property type="evidence" value="ECO:0007669"/>
    <property type="project" value="UniProtKB-SubCell"/>
</dbReference>
<reference evidence="13 14" key="1">
    <citation type="journal article" date="2010" name="Stand. Genomic Sci.">
        <title>Complete genome sequence of Denitrovibrio acetiphilus type strain (N2460).</title>
        <authorList>
            <person name="Kiss H."/>
            <person name="Lang E."/>
            <person name="Lapidus A."/>
            <person name="Copeland A."/>
            <person name="Nolan M."/>
            <person name="Glavina Del Rio T."/>
            <person name="Chen F."/>
            <person name="Lucas S."/>
            <person name="Tice H."/>
            <person name="Cheng J.F."/>
            <person name="Han C."/>
            <person name="Goodwin L."/>
            <person name="Pitluck S."/>
            <person name="Liolios K."/>
            <person name="Pati A."/>
            <person name="Ivanova N."/>
            <person name="Mavromatis K."/>
            <person name="Chen A."/>
            <person name="Palaniappan K."/>
            <person name="Land M."/>
            <person name="Hauser L."/>
            <person name="Chang Y.J."/>
            <person name="Jeffries C.D."/>
            <person name="Detter J.C."/>
            <person name="Brettin T."/>
            <person name="Spring S."/>
            <person name="Rohde M."/>
            <person name="Goker M."/>
            <person name="Woyke T."/>
            <person name="Bristow J."/>
            <person name="Eisen J.A."/>
            <person name="Markowitz V."/>
            <person name="Hugenholtz P."/>
            <person name="Kyrpides N.C."/>
            <person name="Klenk H.P."/>
        </authorList>
    </citation>
    <scope>NUCLEOTIDE SEQUENCE [LARGE SCALE GENOMIC DNA]</scope>
    <source>
        <strain evidence="14">DSM 12809 / NBRC 114555 / N2460</strain>
    </source>
</reference>
<dbReference type="InterPro" id="IPR048904">
    <property type="entry name" value="Mcp40H-20-like_sensor"/>
</dbReference>
<gene>
    <name evidence="13" type="ordered locus">Dacet_2815</name>
</gene>
<dbReference type="Pfam" id="PF02518">
    <property type="entry name" value="HATPase_c"/>
    <property type="match status" value="1"/>
</dbReference>
<sequence length="486" mass="55565" precursor="true">MLSGRIISLQVKISILIFIIMMVFSFAIGQKMNSNVKQEAYQITSKYIESIPYLVNSAMYNFMLNGDRQSIKRLVLQLQNDSNIMGVHIFNKNWKLTEALPELLNKYDKKYIQTIVDNKVEDGFRENVFDGKHVVSFYSSIVNSPECRICHLKSEGEILGYININIDLTYLSDILGQDAANVREILMVSSVGLFLIVVVLVKILVTRPLHRLEKSMQEVANNNLEVRMDVVSEDEFGRMSRLFNYMVYSLRKSFSTISSMHKNMMHNDRLMTIGTLTAAVSHEIKNPLNSIMLHADILVRKNSENKDYCEKILSDAERIKDIIDNTLNFSRLDDEQKIEEVNLNSFMANVRLYAERTILKWTDIPLTMDVQEELGSITANPVHLEQIILNLIRNAVEAVEDSESPMLWVRAGREGRNVVIHVADNGRGIPEQVQKMIFNEFYTTKATGTGIGLYIVRELVQNYNGTIDFKTDPRTGTSFIITLPVN</sequence>
<dbReference type="EC" id="2.7.13.3" evidence="3"/>
<dbReference type="InterPro" id="IPR003661">
    <property type="entry name" value="HisK_dim/P_dom"/>
</dbReference>
<keyword evidence="9" id="KW-0902">Two-component regulatory system</keyword>
<feature type="transmembrane region" description="Helical" evidence="10">
    <location>
        <begin position="185"/>
        <end position="205"/>
    </location>
</feature>
<dbReference type="SUPFAM" id="SSF55874">
    <property type="entry name" value="ATPase domain of HSP90 chaperone/DNA topoisomerase II/histidine kinase"/>
    <property type="match status" value="1"/>
</dbReference>
<dbReference type="GO" id="GO:0000155">
    <property type="term" value="F:phosphorelay sensor kinase activity"/>
    <property type="evidence" value="ECO:0007669"/>
    <property type="project" value="InterPro"/>
</dbReference>
<organism evidence="13 14">
    <name type="scientific">Denitrovibrio acetiphilus (strain DSM 12809 / NBRC 114555 / N2460)</name>
    <dbReference type="NCBI Taxonomy" id="522772"/>
    <lineage>
        <taxon>Bacteria</taxon>
        <taxon>Pseudomonadati</taxon>
        <taxon>Deferribacterota</taxon>
        <taxon>Deferribacteres</taxon>
        <taxon>Deferribacterales</taxon>
        <taxon>Geovibrionaceae</taxon>
        <taxon>Denitrovibrio</taxon>
    </lineage>
</organism>
<keyword evidence="10" id="KW-0812">Transmembrane</keyword>
<evidence type="ECO:0000259" key="11">
    <source>
        <dbReference type="PROSITE" id="PS50109"/>
    </source>
</evidence>
<dbReference type="SUPFAM" id="SSF158472">
    <property type="entry name" value="HAMP domain-like"/>
    <property type="match status" value="1"/>
</dbReference>
<evidence type="ECO:0000256" key="3">
    <source>
        <dbReference type="ARBA" id="ARBA00012438"/>
    </source>
</evidence>
<dbReference type="Gene3D" id="3.30.450.290">
    <property type="match status" value="1"/>
</dbReference>
<dbReference type="InParanoid" id="D4H5X5"/>
<keyword evidence="4" id="KW-0597">Phosphoprotein</keyword>
<dbReference type="InterPro" id="IPR003660">
    <property type="entry name" value="HAMP_dom"/>
</dbReference>
<evidence type="ECO:0000256" key="8">
    <source>
        <dbReference type="ARBA" id="ARBA00022840"/>
    </source>
</evidence>
<name>D4H5X5_DENA2</name>
<comment type="catalytic activity">
    <reaction evidence="1">
        <text>ATP + protein L-histidine = ADP + protein N-phospho-L-histidine.</text>
        <dbReference type="EC" id="2.7.13.3"/>
    </reaction>
</comment>
<evidence type="ECO:0000256" key="10">
    <source>
        <dbReference type="SAM" id="Phobius"/>
    </source>
</evidence>
<keyword evidence="7 13" id="KW-0418">Kinase</keyword>
<proteinExistence type="predicted"/>
<evidence type="ECO:0000256" key="9">
    <source>
        <dbReference type="ARBA" id="ARBA00023012"/>
    </source>
</evidence>
<dbReference type="KEGG" id="dap:Dacet_2815"/>
<dbReference type="Gene3D" id="1.10.287.130">
    <property type="match status" value="1"/>
</dbReference>
<dbReference type="Pfam" id="PF00512">
    <property type="entry name" value="HisKA"/>
    <property type="match status" value="1"/>
</dbReference>
<evidence type="ECO:0000256" key="2">
    <source>
        <dbReference type="ARBA" id="ARBA00004370"/>
    </source>
</evidence>
<dbReference type="Gene3D" id="3.30.565.10">
    <property type="entry name" value="Histidine kinase-like ATPase, C-terminal domain"/>
    <property type="match status" value="1"/>
</dbReference>
<dbReference type="InterPro" id="IPR005467">
    <property type="entry name" value="His_kinase_dom"/>
</dbReference>
<evidence type="ECO:0000313" key="13">
    <source>
        <dbReference type="EMBL" id="ADD69566.1"/>
    </source>
</evidence>
<dbReference type="STRING" id="522772.Dacet_2815"/>
<keyword evidence="14" id="KW-1185">Reference proteome</keyword>
<evidence type="ECO:0000259" key="12">
    <source>
        <dbReference type="PROSITE" id="PS50885"/>
    </source>
</evidence>
<accession>D4H5X5</accession>
<keyword evidence="6" id="KW-0547">Nucleotide-binding</keyword>
<dbReference type="PANTHER" id="PTHR43065">
    <property type="entry name" value="SENSOR HISTIDINE KINASE"/>
    <property type="match status" value="1"/>
</dbReference>
<dbReference type="InterPro" id="IPR004358">
    <property type="entry name" value="Sig_transdc_His_kin-like_C"/>
</dbReference>
<dbReference type="PROSITE" id="PS50885">
    <property type="entry name" value="HAMP"/>
    <property type="match status" value="1"/>
</dbReference>
<dbReference type="InterPro" id="IPR036890">
    <property type="entry name" value="HATPase_C_sf"/>
</dbReference>